<proteinExistence type="predicted"/>
<comment type="caution">
    <text evidence="1">The sequence shown here is derived from an EMBL/GenBank/DDBJ whole genome shotgun (WGS) entry which is preliminary data.</text>
</comment>
<dbReference type="EMBL" id="LQYT01000053">
    <property type="protein sequence ID" value="KYD17750.1"/>
    <property type="molecule type" value="Genomic_DNA"/>
</dbReference>
<dbReference type="AlphaFoldDB" id="A0A150LZI3"/>
<accession>A0A150LZI3</accession>
<dbReference type="STRING" id="301148.B4135_2421"/>
<organism evidence="1 2">
    <name type="scientific">Caldibacillus debilis</name>
    <dbReference type="NCBI Taxonomy" id="301148"/>
    <lineage>
        <taxon>Bacteria</taxon>
        <taxon>Bacillati</taxon>
        <taxon>Bacillota</taxon>
        <taxon>Bacilli</taxon>
        <taxon>Bacillales</taxon>
        <taxon>Bacillaceae</taxon>
        <taxon>Caldibacillus</taxon>
    </lineage>
</organism>
<sequence length="125" mass="13400">MAYRGGVIRLAGRFRPFPSALWGGFFILEAKLKRAPGANIELMPDGLSDEITCLIFWDPFMPDIGCGSVRDGLCGRRAGGQAVFAGWQRLCYTYGKTEGAGGKWDAGFSGGWTGLGRSGKGVGRF</sequence>
<name>A0A150LZI3_9BACI</name>
<evidence type="ECO:0000313" key="1">
    <source>
        <dbReference type="EMBL" id="KYD17750.1"/>
    </source>
</evidence>
<protein>
    <submittedName>
        <fullName evidence="1">Uncharacterized protein</fullName>
    </submittedName>
</protein>
<evidence type="ECO:0000313" key="2">
    <source>
        <dbReference type="Proteomes" id="UP000075683"/>
    </source>
</evidence>
<reference evidence="1 2" key="1">
    <citation type="submission" date="2016-01" db="EMBL/GenBank/DDBJ databases">
        <title>Draft Genome Sequences of Seven Thermophilic Sporeformers Isolated from Foods.</title>
        <authorList>
            <person name="Berendsen E.M."/>
            <person name="Wells-Bennik M.H."/>
            <person name="Krawcyk A.O."/>
            <person name="De Jong A."/>
            <person name="Holsappel S."/>
            <person name="Eijlander R.T."/>
            <person name="Kuipers O.P."/>
        </authorList>
    </citation>
    <scope>NUCLEOTIDE SEQUENCE [LARGE SCALE GENOMIC DNA]</scope>
    <source>
        <strain evidence="1 2">B4135</strain>
    </source>
</reference>
<gene>
    <name evidence="1" type="ORF">B4135_2421</name>
</gene>
<dbReference type="Proteomes" id="UP000075683">
    <property type="component" value="Unassembled WGS sequence"/>
</dbReference>